<reference evidence="1 2" key="1">
    <citation type="submission" date="2019-10" db="EMBL/GenBank/DDBJ databases">
        <title>Nocardia macrotermitis sp. nov. and Nocardia aurantia sp. nov., isolated from the gut of fungus growing-termite Macrotermes natalensis.</title>
        <authorList>
            <person name="Benndorf R."/>
            <person name="Schwitalla J."/>
            <person name="Martin K."/>
            <person name="De Beer W."/>
            <person name="Kaster A.-K."/>
            <person name="Vollmers J."/>
            <person name="Poulsen M."/>
            <person name="Beemelmanns C."/>
        </authorList>
    </citation>
    <scope>NUCLEOTIDE SEQUENCE [LARGE SCALE GENOMIC DNA]</scope>
    <source>
        <strain evidence="1 2">RB56</strain>
    </source>
</reference>
<sequence length="155" mass="17446">MGSPTHHSQRPGQLRADVDDLYYLVADTNESAHLAHAAIRGLDMRLHRQAKTNGQQFGILTATLRQHSRRFDGIDKRLDGMDARFDGIDKRLDGMDARFDGIDQRLDGMNAQFDGIDRRLDGMNARFDGIDRQLERLAVHLDQLVETLSGPPPVV</sequence>
<dbReference type="Gene3D" id="3.90.20.10">
    <property type="match status" value="1"/>
</dbReference>
<keyword evidence="2" id="KW-1185">Reference proteome</keyword>
<evidence type="ECO:0008006" key="3">
    <source>
        <dbReference type="Google" id="ProtNLM"/>
    </source>
</evidence>
<name>A0A7K0DVW2_9NOCA</name>
<evidence type="ECO:0000313" key="1">
    <source>
        <dbReference type="EMBL" id="MQY29920.1"/>
    </source>
</evidence>
<comment type="caution">
    <text evidence="1">The sequence shown here is derived from an EMBL/GenBank/DDBJ whole genome shotgun (WGS) entry which is preliminary data.</text>
</comment>
<dbReference type="OrthoDB" id="4571415at2"/>
<dbReference type="Proteomes" id="UP000431401">
    <property type="component" value="Unassembled WGS sequence"/>
</dbReference>
<evidence type="ECO:0000313" key="2">
    <source>
        <dbReference type="Proteomes" id="UP000431401"/>
    </source>
</evidence>
<proteinExistence type="predicted"/>
<accession>A0A7K0DVW2</accession>
<organism evidence="1 2">
    <name type="scientific">Nocardia aurantia</name>
    <dbReference type="NCBI Taxonomy" id="2585199"/>
    <lineage>
        <taxon>Bacteria</taxon>
        <taxon>Bacillati</taxon>
        <taxon>Actinomycetota</taxon>
        <taxon>Actinomycetes</taxon>
        <taxon>Mycobacteriales</taxon>
        <taxon>Nocardiaceae</taxon>
        <taxon>Nocardia</taxon>
    </lineage>
</organism>
<dbReference type="SUPFAM" id="SSF57997">
    <property type="entry name" value="Tropomyosin"/>
    <property type="match status" value="1"/>
</dbReference>
<dbReference type="EMBL" id="WEGI01000012">
    <property type="protein sequence ID" value="MQY29920.1"/>
    <property type="molecule type" value="Genomic_DNA"/>
</dbReference>
<dbReference type="AlphaFoldDB" id="A0A7K0DVW2"/>
<protein>
    <recommendedName>
        <fullName evidence="3">t-SNARE coiled-coil homology domain-containing protein</fullName>
    </recommendedName>
</protein>
<dbReference type="RefSeq" id="WP_153347125.1">
    <property type="nucleotide sequence ID" value="NZ_WEGI01000012.1"/>
</dbReference>
<gene>
    <name evidence="1" type="ORF">NRB56_55140</name>
</gene>